<reference evidence="1" key="1">
    <citation type="journal article" date="2014" name="Int. J. Syst. Evol. Microbiol.">
        <title>Complete genome sequence of Corynebacterium casei LMG S-19264T (=DSM 44701T), isolated from a smear-ripened cheese.</title>
        <authorList>
            <consortium name="US DOE Joint Genome Institute (JGI-PGF)"/>
            <person name="Walter F."/>
            <person name="Albersmeier A."/>
            <person name="Kalinowski J."/>
            <person name="Ruckert C."/>
        </authorList>
    </citation>
    <scope>NUCLEOTIDE SEQUENCE</scope>
    <source>
        <strain evidence="1">VKM B-1513</strain>
    </source>
</reference>
<keyword evidence="2" id="KW-1185">Reference proteome</keyword>
<reference evidence="1" key="2">
    <citation type="submission" date="2023-01" db="EMBL/GenBank/DDBJ databases">
        <authorList>
            <person name="Sun Q."/>
            <person name="Evtushenko L."/>
        </authorList>
    </citation>
    <scope>NUCLEOTIDE SEQUENCE</scope>
    <source>
        <strain evidence="1">VKM B-1513</strain>
    </source>
</reference>
<gene>
    <name evidence="1" type="ORF">GCM10017621_30960</name>
</gene>
<proteinExistence type="predicted"/>
<evidence type="ECO:0000313" key="2">
    <source>
        <dbReference type="Proteomes" id="UP001143486"/>
    </source>
</evidence>
<protein>
    <submittedName>
        <fullName evidence="1">Uncharacterized protein</fullName>
    </submittedName>
</protein>
<dbReference type="Proteomes" id="UP001143486">
    <property type="component" value="Unassembled WGS sequence"/>
</dbReference>
<name>A0A9W6IP21_9PROT</name>
<comment type="caution">
    <text evidence="1">The sequence shown here is derived from an EMBL/GenBank/DDBJ whole genome shotgun (WGS) entry which is preliminary data.</text>
</comment>
<organism evidence="1 2">
    <name type="scientific">Maricaulis virginensis</name>
    <dbReference type="NCBI Taxonomy" id="144022"/>
    <lineage>
        <taxon>Bacteria</taxon>
        <taxon>Pseudomonadati</taxon>
        <taxon>Pseudomonadota</taxon>
        <taxon>Alphaproteobacteria</taxon>
        <taxon>Maricaulales</taxon>
        <taxon>Maricaulaceae</taxon>
        <taxon>Maricaulis</taxon>
    </lineage>
</organism>
<dbReference type="AlphaFoldDB" id="A0A9W6IP21"/>
<sequence length="150" mass="16923">MLACAQRVSDCCAVKHTIDLDRENQWAVIRYQGEVAIEDALEVMRRLVAMPGWTPHCDRIVVYDDGLLGGITAEDFRRVRNDLVAFIAEHYGDTPNYSAQVCGNATQKPLVEYWVNFGRDAYAPGLKLFDTVTAAKAWLRRKRAGETDET</sequence>
<evidence type="ECO:0000313" key="1">
    <source>
        <dbReference type="EMBL" id="GLK53588.1"/>
    </source>
</evidence>
<dbReference type="EMBL" id="BSFE01000012">
    <property type="protein sequence ID" value="GLK53588.1"/>
    <property type="molecule type" value="Genomic_DNA"/>
</dbReference>
<accession>A0A9W6IP21</accession>